<evidence type="ECO:0000256" key="2">
    <source>
        <dbReference type="ARBA" id="ARBA00022741"/>
    </source>
</evidence>
<keyword evidence="2" id="KW-0547">Nucleotide-binding</keyword>
<dbReference type="GO" id="GO:0005524">
    <property type="term" value="F:ATP binding"/>
    <property type="evidence" value="ECO:0007669"/>
    <property type="project" value="UniProtKB-KW"/>
</dbReference>
<dbReference type="PROSITE" id="PS50893">
    <property type="entry name" value="ABC_TRANSPORTER_2"/>
    <property type="match status" value="1"/>
</dbReference>
<dbReference type="InterPro" id="IPR050611">
    <property type="entry name" value="ABCF"/>
</dbReference>
<dbReference type="PANTHER" id="PTHR19211:SF6">
    <property type="entry name" value="BLL7188 PROTEIN"/>
    <property type="match status" value="1"/>
</dbReference>
<dbReference type="SMART" id="SM00382">
    <property type="entry name" value="AAA"/>
    <property type="match status" value="2"/>
</dbReference>
<reference evidence="7" key="1">
    <citation type="journal article" date="2019" name="Int. J. Syst. Evol. Microbiol.">
        <title>The Global Catalogue of Microorganisms (GCM) 10K type strain sequencing project: providing services to taxonomists for standard genome sequencing and annotation.</title>
        <authorList>
            <consortium name="The Broad Institute Genomics Platform"/>
            <consortium name="The Broad Institute Genome Sequencing Center for Infectious Disease"/>
            <person name="Wu L."/>
            <person name="Ma J."/>
        </authorList>
    </citation>
    <scope>NUCLEOTIDE SEQUENCE [LARGE SCALE GENOMIC DNA]</scope>
    <source>
        <strain evidence="7">JCM 14306</strain>
    </source>
</reference>
<dbReference type="CDD" id="cd03221">
    <property type="entry name" value="ABCF_EF-3"/>
    <property type="match status" value="1"/>
</dbReference>
<keyword evidence="4" id="KW-0175">Coiled coil</keyword>
<feature type="coiled-coil region" evidence="4">
    <location>
        <begin position="233"/>
        <end position="260"/>
    </location>
</feature>
<evidence type="ECO:0000313" key="6">
    <source>
        <dbReference type="EMBL" id="GAA1656027.1"/>
    </source>
</evidence>
<evidence type="ECO:0000256" key="1">
    <source>
        <dbReference type="ARBA" id="ARBA00022737"/>
    </source>
</evidence>
<dbReference type="SUPFAM" id="SSF52540">
    <property type="entry name" value="P-loop containing nucleoside triphosphate hydrolases"/>
    <property type="match status" value="2"/>
</dbReference>
<gene>
    <name evidence="6" type="ORF">GCM10009744_55810</name>
</gene>
<dbReference type="PANTHER" id="PTHR19211">
    <property type="entry name" value="ATP-BINDING TRANSPORT PROTEIN-RELATED"/>
    <property type="match status" value="1"/>
</dbReference>
<feature type="domain" description="ABC transporter" evidence="5">
    <location>
        <begin position="5"/>
        <end position="237"/>
    </location>
</feature>
<protein>
    <submittedName>
        <fullName evidence="6">ATP-binding cassette domain-containing protein</fullName>
    </submittedName>
</protein>
<dbReference type="InterPro" id="IPR003439">
    <property type="entry name" value="ABC_transporter-like_ATP-bd"/>
</dbReference>
<keyword evidence="3 6" id="KW-0067">ATP-binding</keyword>
<sequence length="560" mass="60323">MSYSLTCTDLFFAWPDGEVLFDGLTFVAGPVRSGLVGRNGAGKSTLLRLIAGRLNPQRGSIRVSGELGYLPQDLTLDTTLTVDQALGIAAIRQAIDAIEQGDASEQNFAIVGDGWDVEERAEATLGKLGLGSIGLDRSVGELSGGETILLGLAAELLKRPDVLLLDEPTNNLDLRARQHLYDAVDTFRGALLIVSHDRELLDRVDQIGDLRKGDVTWYGGNLTAYEEAVAVEQEAAERMVRSAESDLRKQKRELMEARMKVDRRRAAGQRAFEQGGIPKIIAGGLKRSAQVSAGKHIGMHSDRLDAAHEALTEAEEKVHDDERIRVDLPKTTVPPGRIVLKLEDHVLRTGLHADLEIRGPERIALVGPNGAGKSTLLHAIAGQTAGGGPVGGVAEPRGQGGLGGHGGLGRAGERTDGAEPLVPYRLLPQRLDLLQDDLSVVENLALLAPSAENQERRARLARFLFRGRAADQPVSTLSGGERFRATLAALLLAEPPPQLLMLDEPTNNLDLSSVAQLQEALASYNGALLVASHDLPFLREIGITRWIQLDHDELSEIDPL</sequence>
<dbReference type="Proteomes" id="UP001501319">
    <property type="component" value="Unassembled WGS sequence"/>
</dbReference>
<dbReference type="Pfam" id="PF00005">
    <property type="entry name" value="ABC_tran"/>
    <property type="match status" value="2"/>
</dbReference>
<evidence type="ECO:0000256" key="3">
    <source>
        <dbReference type="ARBA" id="ARBA00022840"/>
    </source>
</evidence>
<accession>A0ABP4RKA2</accession>
<comment type="caution">
    <text evidence="6">The sequence shown here is derived from an EMBL/GenBank/DDBJ whole genome shotgun (WGS) entry which is preliminary data.</text>
</comment>
<keyword evidence="1" id="KW-0677">Repeat</keyword>
<dbReference type="RefSeq" id="WP_344115296.1">
    <property type="nucleotide sequence ID" value="NZ_BAAANE010000010.1"/>
</dbReference>
<evidence type="ECO:0000259" key="5">
    <source>
        <dbReference type="PROSITE" id="PS50893"/>
    </source>
</evidence>
<dbReference type="InterPro" id="IPR003593">
    <property type="entry name" value="AAA+_ATPase"/>
</dbReference>
<proteinExistence type="predicted"/>
<evidence type="ECO:0000256" key="4">
    <source>
        <dbReference type="SAM" id="Coils"/>
    </source>
</evidence>
<dbReference type="Gene3D" id="3.40.50.300">
    <property type="entry name" value="P-loop containing nucleotide triphosphate hydrolases"/>
    <property type="match status" value="2"/>
</dbReference>
<organism evidence="6 7">
    <name type="scientific">Kribbella alba</name>
    <dbReference type="NCBI Taxonomy" id="190197"/>
    <lineage>
        <taxon>Bacteria</taxon>
        <taxon>Bacillati</taxon>
        <taxon>Actinomycetota</taxon>
        <taxon>Actinomycetes</taxon>
        <taxon>Propionibacteriales</taxon>
        <taxon>Kribbellaceae</taxon>
        <taxon>Kribbella</taxon>
    </lineage>
</organism>
<name>A0ABP4RKA2_9ACTN</name>
<dbReference type="InterPro" id="IPR027417">
    <property type="entry name" value="P-loop_NTPase"/>
</dbReference>
<evidence type="ECO:0000313" key="7">
    <source>
        <dbReference type="Proteomes" id="UP001501319"/>
    </source>
</evidence>
<dbReference type="EMBL" id="BAAANE010000010">
    <property type="protein sequence ID" value="GAA1656027.1"/>
    <property type="molecule type" value="Genomic_DNA"/>
</dbReference>
<keyword evidence="7" id="KW-1185">Reference proteome</keyword>